<protein>
    <submittedName>
        <fullName evidence="2">Ty3-gypsy retrotransposon protein</fullName>
    </submittedName>
</protein>
<dbReference type="EMBL" id="SSTD01013634">
    <property type="protein sequence ID" value="TYK06211.1"/>
    <property type="molecule type" value="Genomic_DNA"/>
</dbReference>
<dbReference type="Proteomes" id="UP000321947">
    <property type="component" value="Unassembled WGS sequence"/>
</dbReference>
<evidence type="ECO:0000313" key="2">
    <source>
        <dbReference type="EMBL" id="TYK06211.1"/>
    </source>
</evidence>
<evidence type="ECO:0000256" key="1">
    <source>
        <dbReference type="SAM" id="MobiDB-lite"/>
    </source>
</evidence>
<name>A0A5D3C2S2_CUCMM</name>
<proteinExistence type="predicted"/>
<feature type="compositionally biased region" description="Polar residues" evidence="1">
    <location>
        <begin position="1"/>
        <end position="17"/>
    </location>
</feature>
<feature type="compositionally biased region" description="Basic and acidic residues" evidence="1">
    <location>
        <begin position="178"/>
        <end position="191"/>
    </location>
</feature>
<feature type="region of interest" description="Disordered" evidence="1">
    <location>
        <begin position="1"/>
        <end position="32"/>
    </location>
</feature>
<evidence type="ECO:0000313" key="3">
    <source>
        <dbReference type="Proteomes" id="UP000321947"/>
    </source>
</evidence>
<reference evidence="2 3" key="1">
    <citation type="submission" date="2019-08" db="EMBL/GenBank/DDBJ databases">
        <title>Draft genome sequences of two oriental melons (Cucumis melo L. var makuwa).</title>
        <authorList>
            <person name="Kwon S.-Y."/>
        </authorList>
    </citation>
    <scope>NUCLEOTIDE SEQUENCE [LARGE SCALE GENOMIC DNA]</scope>
    <source>
        <strain evidence="3">cv. Chang Bougi</strain>
        <tissue evidence="2">Leaf</tissue>
    </source>
</reference>
<organism evidence="2 3">
    <name type="scientific">Cucumis melo var. makuwa</name>
    <name type="common">Oriental melon</name>
    <dbReference type="NCBI Taxonomy" id="1194695"/>
    <lineage>
        <taxon>Eukaryota</taxon>
        <taxon>Viridiplantae</taxon>
        <taxon>Streptophyta</taxon>
        <taxon>Embryophyta</taxon>
        <taxon>Tracheophyta</taxon>
        <taxon>Spermatophyta</taxon>
        <taxon>Magnoliopsida</taxon>
        <taxon>eudicotyledons</taxon>
        <taxon>Gunneridae</taxon>
        <taxon>Pentapetalae</taxon>
        <taxon>rosids</taxon>
        <taxon>fabids</taxon>
        <taxon>Cucurbitales</taxon>
        <taxon>Cucurbitaceae</taxon>
        <taxon>Benincaseae</taxon>
        <taxon>Cucumis</taxon>
    </lineage>
</organism>
<comment type="caution">
    <text evidence="2">The sequence shown here is derived from an EMBL/GenBank/DDBJ whole genome shotgun (WGS) entry which is preliminary data.</text>
</comment>
<gene>
    <name evidence="2" type="ORF">E5676_scaffold287G00730</name>
</gene>
<feature type="compositionally biased region" description="Basic residues" evidence="1">
    <location>
        <begin position="18"/>
        <end position="28"/>
    </location>
</feature>
<feature type="region of interest" description="Disordered" evidence="1">
    <location>
        <begin position="146"/>
        <end position="191"/>
    </location>
</feature>
<sequence>MTSKDNTSKALSNISKRPNTRNHSKKTQSSKFMPPFEITKNISVVDEQISSSKHSSEKMFHQNIMSVMVAGMDTSEVRMTELEKKDNPEQHVTHFTKTCETGSMRGDLLIKQFIRNLKGNTFNCFYPPSYPNPLHSSSIQQNTDEITKATNDGGNDNEIYSVAKAETSSSRRHYRRVSGGDRKEQDGVFRR</sequence>
<accession>A0A5D3C2S2</accession>
<dbReference type="AlphaFoldDB" id="A0A5D3C2S2"/>